<dbReference type="InterPro" id="IPR051137">
    <property type="entry name" value="PP4R3-like"/>
</dbReference>
<proteinExistence type="predicted"/>
<comment type="caution">
    <text evidence="3">The sequence shown here is derived from an EMBL/GenBank/DDBJ whole genome shotgun (WGS) entry which is preliminary data.</text>
</comment>
<dbReference type="GO" id="GO:0005654">
    <property type="term" value="C:nucleoplasm"/>
    <property type="evidence" value="ECO:0007669"/>
    <property type="project" value="TreeGrafter"/>
</dbReference>
<dbReference type="GO" id="GO:0030289">
    <property type="term" value="C:protein phosphatase 4 complex"/>
    <property type="evidence" value="ECO:0007669"/>
    <property type="project" value="TreeGrafter"/>
</dbReference>
<dbReference type="Pfam" id="PF04802">
    <property type="entry name" value="PP4R3"/>
    <property type="match status" value="1"/>
</dbReference>
<feature type="region of interest" description="Disordered" evidence="1">
    <location>
        <begin position="181"/>
        <end position="231"/>
    </location>
</feature>
<name>A0AAV5FJN3_ELECO</name>
<dbReference type="InterPro" id="IPR006887">
    <property type="entry name" value="P4R3-like_central_dom"/>
</dbReference>
<accession>A0AAV5FJN3</accession>
<evidence type="ECO:0000259" key="2">
    <source>
        <dbReference type="Pfam" id="PF04802"/>
    </source>
</evidence>
<dbReference type="GO" id="GO:0072542">
    <property type="term" value="F:protein phosphatase activator activity"/>
    <property type="evidence" value="ECO:0007669"/>
    <property type="project" value="TreeGrafter"/>
</dbReference>
<organism evidence="3 4">
    <name type="scientific">Eleusine coracana subsp. coracana</name>
    <dbReference type="NCBI Taxonomy" id="191504"/>
    <lineage>
        <taxon>Eukaryota</taxon>
        <taxon>Viridiplantae</taxon>
        <taxon>Streptophyta</taxon>
        <taxon>Embryophyta</taxon>
        <taxon>Tracheophyta</taxon>
        <taxon>Spermatophyta</taxon>
        <taxon>Magnoliopsida</taxon>
        <taxon>Liliopsida</taxon>
        <taxon>Poales</taxon>
        <taxon>Poaceae</taxon>
        <taxon>PACMAD clade</taxon>
        <taxon>Chloridoideae</taxon>
        <taxon>Cynodonteae</taxon>
        <taxon>Eleusininae</taxon>
        <taxon>Eleusine</taxon>
    </lineage>
</organism>
<dbReference type="AlphaFoldDB" id="A0AAV5FJN3"/>
<evidence type="ECO:0000313" key="4">
    <source>
        <dbReference type="Proteomes" id="UP001054889"/>
    </source>
</evidence>
<keyword evidence="4" id="KW-1185">Reference proteome</keyword>
<evidence type="ECO:0000313" key="3">
    <source>
        <dbReference type="EMBL" id="GJN35979.1"/>
    </source>
</evidence>
<feature type="compositionally biased region" description="Polar residues" evidence="1">
    <location>
        <begin position="221"/>
        <end position="231"/>
    </location>
</feature>
<feature type="compositionally biased region" description="Polar residues" evidence="1">
    <location>
        <begin position="196"/>
        <end position="210"/>
    </location>
</feature>
<dbReference type="EMBL" id="BQKI01000088">
    <property type="protein sequence ID" value="GJN35979.1"/>
    <property type="molecule type" value="Genomic_DNA"/>
</dbReference>
<protein>
    <recommendedName>
        <fullName evidence="2">Serine/threonine-protein phosphatase 4 regulatory subunit 3-like central domain-containing protein</fullName>
    </recommendedName>
</protein>
<gene>
    <name evidence="3" type="primary">gb24800</name>
    <name evidence="3" type="ORF">PR202_gb24800</name>
</gene>
<reference evidence="3" key="2">
    <citation type="submission" date="2021-12" db="EMBL/GenBank/DDBJ databases">
        <title>Resequencing data analysis of finger millet.</title>
        <authorList>
            <person name="Hatakeyama M."/>
            <person name="Aluri S."/>
            <person name="Balachadran M.T."/>
            <person name="Sivarajan S.R."/>
            <person name="Poveda L."/>
            <person name="Shimizu-Inatsugi R."/>
            <person name="Schlapbach R."/>
            <person name="Sreeman S.M."/>
            <person name="Shimizu K.K."/>
        </authorList>
    </citation>
    <scope>NUCLEOTIDE SEQUENCE</scope>
</reference>
<sequence length="231" mass="26559">MRTVIGTKDEFLIDRVIKFNLLKPIIEAFVENGDRYNMLHSGVLELLEYIRKENIELLIEYVSKSFWDQLVKFERLGSIQAFKLKYQQILESAVTKPSASLIDMRKRAEERAIDKQEEDYFNKDRPKLVGLVDCDDIEKFFNPPPKRPVEDDQALHIPVRVNKKPKLEVRISCAKIIDKANEPDRHSDLEDLGDRSSGSQIEQSGVQNPDSVHEIEGDCTDTAQNSSPKTD</sequence>
<dbReference type="PANTHER" id="PTHR23318:SF20">
    <property type="entry name" value="SERINE_THREONINE-PROTEIN PHOSPHATASE 4 REGULATORY SUBUNIT 3-LIKE CENTRAL DOMAIN-CONTAINING PROTEIN"/>
    <property type="match status" value="1"/>
</dbReference>
<evidence type="ECO:0000256" key="1">
    <source>
        <dbReference type="SAM" id="MobiDB-lite"/>
    </source>
</evidence>
<feature type="compositionally biased region" description="Basic and acidic residues" evidence="1">
    <location>
        <begin position="181"/>
        <end position="194"/>
    </location>
</feature>
<feature type="domain" description="Serine/threonine-protein phosphatase 4 regulatory subunit 3-like central" evidence="2">
    <location>
        <begin position="1"/>
        <end position="88"/>
    </location>
</feature>
<dbReference type="PANTHER" id="PTHR23318">
    <property type="entry name" value="ATP SYNTHASE GAMMA-RELATED"/>
    <property type="match status" value="1"/>
</dbReference>
<reference evidence="3" key="1">
    <citation type="journal article" date="2018" name="DNA Res.">
        <title>Multiple hybrid de novo genome assembly of finger millet, an orphan allotetraploid crop.</title>
        <authorList>
            <person name="Hatakeyama M."/>
            <person name="Aluri S."/>
            <person name="Balachadran M.T."/>
            <person name="Sivarajan S.R."/>
            <person name="Patrignani A."/>
            <person name="Gruter S."/>
            <person name="Poveda L."/>
            <person name="Shimizu-Inatsugi R."/>
            <person name="Baeten J."/>
            <person name="Francoijs K.J."/>
            <person name="Nataraja K.N."/>
            <person name="Reddy Y.A.N."/>
            <person name="Phadnis S."/>
            <person name="Ravikumar R.L."/>
            <person name="Schlapbach R."/>
            <person name="Sreeman S.M."/>
            <person name="Shimizu K.K."/>
        </authorList>
    </citation>
    <scope>NUCLEOTIDE SEQUENCE</scope>
</reference>
<dbReference type="Proteomes" id="UP001054889">
    <property type="component" value="Unassembled WGS sequence"/>
</dbReference>